<dbReference type="RefSeq" id="WP_238978386.1">
    <property type="nucleotide sequence ID" value="NZ_JABFUC010000014.1"/>
</dbReference>
<accession>A0ABS9PBU6</accession>
<name>A0ABS9PBU6_9GAMM</name>
<evidence type="ECO:0000313" key="2">
    <source>
        <dbReference type="Proteomes" id="UP000814385"/>
    </source>
</evidence>
<organism evidence="1 2">
    <name type="scientific">Billgrantia campisalis</name>
    <dbReference type="NCBI Taxonomy" id="74661"/>
    <lineage>
        <taxon>Bacteria</taxon>
        <taxon>Pseudomonadati</taxon>
        <taxon>Pseudomonadota</taxon>
        <taxon>Gammaproteobacteria</taxon>
        <taxon>Oceanospirillales</taxon>
        <taxon>Halomonadaceae</taxon>
        <taxon>Billgrantia</taxon>
    </lineage>
</organism>
<protein>
    <submittedName>
        <fullName evidence="1">Uncharacterized protein</fullName>
    </submittedName>
</protein>
<reference evidence="1 2" key="1">
    <citation type="submission" date="2020-05" db="EMBL/GenBank/DDBJ databases">
        <title>Comparative genomic analysis of denitrifying bacteria from Halomonas genus.</title>
        <authorList>
            <person name="Wang L."/>
            <person name="Shao Z."/>
        </authorList>
    </citation>
    <scope>NUCLEOTIDE SEQUENCE [LARGE SCALE GENOMIC DNA]</scope>
    <source>
        <strain evidence="1 2">A4</strain>
    </source>
</reference>
<dbReference type="EMBL" id="JABFUC010000014">
    <property type="protein sequence ID" value="MCG6659238.1"/>
    <property type="molecule type" value="Genomic_DNA"/>
</dbReference>
<gene>
    <name evidence="1" type="ORF">HOP52_15880</name>
</gene>
<evidence type="ECO:0000313" key="1">
    <source>
        <dbReference type="EMBL" id="MCG6659238.1"/>
    </source>
</evidence>
<sequence>MSRCPVAWMIWSPSQGGRSRRHRRSALRRLLFVLLLACWPLSSVLAQETLREEWGAEVARSPLAEPIHVASEERRYSISGSVHARINEPFDGLATVLGSVAAWCDILFLHPNVQACLHDDGEAPAAMQLYVGRLESPLAAAERLELRLRVTAVGENYLAIRLEGSRGPYGTREFLLHLQAIPDEAGHSLMYLRYSLAFGAPARLALRAYFALGGRQRVGFSVEAIGADGEPRFVGGVRGMIERNVMRFYLGLVVHLETLAVPEPERLDARLAGYFAATDRYPRQLRELDEASYLALKHRQHAAQQALRPR</sequence>
<comment type="caution">
    <text evidence="1">The sequence shown here is derived from an EMBL/GenBank/DDBJ whole genome shotgun (WGS) entry which is preliminary data.</text>
</comment>
<dbReference type="Proteomes" id="UP000814385">
    <property type="component" value="Unassembled WGS sequence"/>
</dbReference>
<keyword evidence="2" id="KW-1185">Reference proteome</keyword>
<proteinExistence type="predicted"/>